<reference evidence="2" key="1">
    <citation type="submission" date="2016-11" db="EMBL/GenBank/DDBJ databases">
        <title>The genome of Nicotiana attenuata.</title>
        <authorList>
            <person name="Xu S."/>
            <person name="Brockmoeller T."/>
            <person name="Gaquerel E."/>
            <person name="Navarro A."/>
            <person name="Kuhl H."/>
            <person name="Gase K."/>
            <person name="Ling Z."/>
            <person name="Zhou W."/>
            <person name="Kreitzer C."/>
            <person name="Stanke M."/>
            <person name="Tang H."/>
            <person name="Lyons E."/>
            <person name="Pandey P."/>
            <person name="Pandey S.P."/>
            <person name="Timmermann B."/>
            <person name="Baldwin I.T."/>
        </authorList>
    </citation>
    <scope>NUCLEOTIDE SEQUENCE [LARGE SCALE GENOMIC DNA]</scope>
    <source>
        <strain evidence="2">UT</strain>
    </source>
</reference>
<gene>
    <name evidence="2" type="ORF">A4A49_52120</name>
</gene>
<feature type="region of interest" description="Disordered" evidence="1">
    <location>
        <begin position="153"/>
        <end position="182"/>
    </location>
</feature>
<accession>A0A314LA11</accession>
<keyword evidence="3" id="KW-1185">Reference proteome</keyword>
<protein>
    <submittedName>
        <fullName evidence="2">Uncharacterized protein</fullName>
    </submittedName>
</protein>
<dbReference type="EMBL" id="MJEQ01000205">
    <property type="protein sequence ID" value="OIT38456.1"/>
    <property type="molecule type" value="Genomic_DNA"/>
</dbReference>
<dbReference type="Gramene" id="OIT38456">
    <property type="protein sequence ID" value="OIT38456"/>
    <property type="gene ID" value="A4A49_52120"/>
</dbReference>
<name>A0A314LA11_NICAT</name>
<proteinExistence type="predicted"/>
<dbReference type="Proteomes" id="UP000187609">
    <property type="component" value="Unassembled WGS sequence"/>
</dbReference>
<evidence type="ECO:0000256" key="1">
    <source>
        <dbReference type="SAM" id="MobiDB-lite"/>
    </source>
</evidence>
<sequence length="182" mass="20635">MVQELKEEVNEAPAPPPEPNHLEKTLTDIEKLWILLLTSGLCRPNRTFKWPPVFTGTNPTADPQDFLEEVEKATTFLELKDIANLWFKGLEKSRSEDAPPMIWSEAALAVLYETLNQDAMTVLEYNIKFEKIHHEERTNKEQNKKARTFDTFSAVPSSGKGQSNRGLFGPLQPGMETSFSSI</sequence>
<evidence type="ECO:0000313" key="3">
    <source>
        <dbReference type="Proteomes" id="UP000187609"/>
    </source>
</evidence>
<organism evidence="2 3">
    <name type="scientific">Nicotiana attenuata</name>
    <name type="common">Coyote tobacco</name>
    <dbReference type="NCBI Taxonomy" id="49451"/>
    <lineage>
        <taxon>Eukaryota</taxon>
        <taxon>Viridiplantae</taxon>
        <taxon>Streptophyta</taxon>
        <taxon>Embryophyta</taxon>
        <taxon>Tracheophyta</taxon>
        <taxon>Spermatophyta</taxon>
        <taxon>Magnoliopsida</taxon>
        <taxon>eudicotyledons</taxon>
        <taxon>Gunneridae</taxon>
        <taxon>Pentapetalae</taxon>
        <taxon>asterids</taxon>
        <taxon>lamiids</taxon>
        <taxon>Solanales</taxon>
        <taxon>Solanaceae</taxon>
        <taxon>Nicotianoideae</taxon>
        <taxon>Nicotianeae</taxon>
        <taxon>Nicotiana</taxon>
    </lineage>
</organism>
<dbReference type="AlphaFoldDB" id="A0A314LA11"/>
<evidence type="ECO:0000313" key="2">
    <source>
        <dbReference type="EMBL" id="OIT38456.1"/>
    </source>
</evidence>
<feature type="compositionally biased region" description="Polar residues" evidence="1">
    <location>
        <begin position="153"/>
        <end position="165"/>
    </location>
</feature>
<comment type="caution">
    <text evidence="2">The sequence shown here is derived from an EMBL/GenBank/DDBJ whole genome shotgun (WGS) entry which is preliminary data.</text>
</comment>
<feature type="region of interest" description="Disordered" evidence="1">
    <location>
        <begin position="1"/>
        <end position="22"/>
    </location>
</feature>